<accession>A0A0G9MXC3</accession>
<sequence>MVRNDCVLFARLNGSVVLPVFEDGVVTGRDARGPWLYDPASEEYFRDGTKVRVGGGGPGESIAALSARVSLAQPVPARCLDGMTQDETHVLNPGIRYWNFDE</sequence>
<name>A0A0G9MXC3_9SPHN</name>
<protein>
    <submittedName>
        <fullName evidence="1">Uncharacterized protein</fullName>
    </submittedName>
</protein>
<organism evidence="1 2">
    <name type="scientific">Aurantiacibacter luteus</name>
    <dbReference type="NCBI Taxonomy" id="1581420"/>
    <lineage>
        <taxon>Bacteria</taxon>
        <taxon>Pseudomonadati</taxon>
        <taxon>Pseudomonadota</taxon>
        <taxon>Alphaproteobacteria</taxon>
        <taxon>Sphingomonadales</taxon>
        <taxon>Erythrobacteraceae</taxon>
        <taxon>Aurantiacibacter</taxon>
    </lineage>
</organism>
<proteinExistence type="predicted"/>
<dbReference type="AlphaFoldDB" id="A0A0G9MXC3"/>
<gene>
    <name evidence="1" type="ORF">AAW00_01615</name>
</gene>
<keyword evidence="2" id="KW-1185">Reference proteome</keyword>
<dbReference type="EMBL" id="LBHB01000001">
    <property type="protein sequence ID" value="KLE35204.1"/>
    <property type="molecule type" value="Genomic_DNA"/>
</dbReference>
<evidence type="ECO:0000313" key="1">
    <source>
        <dbReference type="EMBL" id="KLE35204.1"/>
    </source>
</evidence>
<comment type="caution">
    <text evidence="1">The sequence shown here is derived from an EMBL/GenBank/DDBJ whole genome shotgun (WGS) entry which is preliminary data.</text>
</comment>
<evidence type="ECO:0000313" key="2">
    <source>
        <dbReference type="Proteomes" id="UP000053464"/>
    </source>
</evidence>
<dbReference type="Proteomes" id="UP000053464">
    <property type="component" value="Unassembled WGS sequence"/>
</dbReference>
<dbReference type="PATRIC" id="fig|1581420.6.peg.324"/>
<dbReference type="RefSeq" id="WP_047002606.1">
    <property type="nucleotide sequence ID" value="NZ_LBHB01000001.1"/>
</dbReference>
<reference evidence="1 2" key="1">
    <citation type="submission" date="2015-04" db="EMBL/GenBank/DDBJ databases">
        <title>The draft genome sequence of Erythrobacter luteus KA37.</title>
        <authorList>
            <person name="Zhuang L."/>
            <person name="Liu Y."/>
            <person name="Shao Z."/>
        </authorList>
    </citation>
    <scope>NUCLEOTIDE SEQUENCE [LARGE SCALE GENOMIC DNA]</scope>
    <source>
        <strain evidence="1 2">KA37</strain>
    </source>
</reference>